<name>A0A8G2EX07_9PROT</name>
<dbReference type="EMBL" id="FNBW01000019">
    <property type="protein sequence ID" value="SDG50215.1"/>
    <property type="molecule type" value="Genomic_DNA"/>
</dbReference>
<sequence>MTTRPTRRSLLRTALVAGGAVLLSGAKPARPGPPLPPGLTPGETGRVAAVLSADTIDLEDGLRVRLAGVQGPAPTRDGSPAWPHAVEATVETSAACLGRTVTLHYADDRRDRWQRALAHLVVDDGTWLQGHLLQRGLARVYTWPRTATGARSMLDLERTARANRRGIWADRFYRIRNPSETWGDLDSWQIVEGRVVDAALVRGTAYLNFGLDWRNDFTFRAESDARRAFRKAGIELPDLTGRRVRGRGWVYPTNGPMIDLTHPAQLEVLED</sequence>
<dbReference type="InterPro" id="IPR016071">
    <property type="entry name" value="Staphylococal_nuclease_OB-fold"/>
</dbReference>
<evidence type="ECO:0000313" key="6">
    <source>
        <dbReference type="Proteomes" id="UP000198615"/>
    </source>
</evidence>
<protein>
    <submittedName>
        <fullName evidence="5">Endonuclease YncB, thermonuclease family</fullName>
    </submittedName>
</protein>
<dbReference type="PROSITE" id="PS51318">
    <property type="entry name" value="TAT"/>
    <property type="match status" value="1"/>
</dbReference>
<dbReference type="GO" id="GO:0004519">
    <property type="term" value="F:endonuclease activity"/>
    <property type="evidence" value="ECO:0007669"/>
    <property type="project" value="UniProtKB-KW"/>
</dbReference>
<evidence type="ECO:0000256" key="2">
    <source>
        <dbReference type="ARBA" id="ARBA00022759"/>
    </source>
</evidence>
<accession>A0A8G2EX07</accession>
<dbReference type="InterPro" id="IPR006311">
    <property type="entry name" value="TAT_signal"/>
</dbReference>
<dbReference type="OrthoDB" id="7618306at2"/>
<dbReference type="PANTHER" id="PTHR12302">
    <property type="entry name" value="EBNA2 BINDING PROTEIN P100"/>
    <property type="match status" value="1"/>
</dbReference>
<keyword evidence="3" id="KW-0378">Hydrolase</keyword>
<dbReference type="AlphaFoldDB" id="A0A8G2EX07"/>
<keyword evidence="2 5" id="KW-0255">Endonuclease</keyword>
<dbReference type="PANTHER" id="PTHR12302:SF3">
    <property type="entry name" value="SERINE_THREONINE-PROTEIN KINASE 31"/>
    <property type="match status" value="1"/>
</dbReference>
<dbReference type="GO" id="GO:0016787">
    <property type="term" value="F:hydrolase activity"/>
    <property type="evidence" value="ECO:0007669"/>
    <property type="project" value="UniProtKB-KW"/>
</dbReference>
<gene>
    <name evidence="5" type="ORF">SAMN05660686_04631</name>
</gene>
<dbReference type="SMART" id="SM00318">
    <property type="entry name" value="SNc"/>
    <property type="match status" value="1"/>
</dbReference>
<evidence type="ECO:0000256" key="3">
    <source>
        <dbReference type="ARBA" id="ARBA00022801"/>
    </source>
</evidence>
<dbReference type="Pfam" id="PF00565">
    <property type="entry name" value="SNase"/>
    <property type="match status" value="1"/>
</dbReference>
<reference evidence="5 6" key="1">
    <citation type="submission" date="2016-10" db="EMBL/GenBank/DDBJ databases">
        <authorList>
            <person name="Varghese N."/>
            <person name="Submissions S."/>
        </authorList>
    </citation>
    <scope>NUCLEOTIDE SEQUENCE [LARGE SCALE GENOMIC DNA]</scope>
    <source>
        <strain evidence="5 6">DSM 18839</strain>
    </source>
</reference>
<dbReference type="Gene3D" id="2.40.50.90">
    <property type="match status" value="1"/>
</dbReference>
<evidence type="ECO:0000259" key="4">
    <source>
        <dbReference type="PROSITE" id="PS50830"/>
    </source>
</evidence>
<evidence type="ECO:0000313" key="5">
    <source>
        <dbReference type="EMBL" id="SDG50215.1"/>
    </source>
</evidence>
<dbReference type="Proteomes" id="UP000198615">
    <property type="component" value="Unassembled WGS sequence"/>
</dbReference>
<keyword evidence="6" id="KW-1185">Reference proteome</keyword>
<evidence type="ECO:0000256" key="1">
    <source>
        <dbReference type="ARBA" id="ARBA00022722"/>
    </source>
</evidence>
<dbReference type="RefSeq" id="WP_093154191.1">
    <property type="nucleotide sequence ID" value="NZ_FNBW01000019.1"/>
</dbReference>
<dbReference type="InterPro" id="IPR035437">
    <property type="entry name" value="SNase_OB-fold_sf"/>
</dbReference>
<dbReference type="PROSITE" id="PS50830">
    <property type="entry name" value="TNASE_3"/>
    <property type="match status" value="1"/>
</dbReference>
<keyword evidence="1" id="KW-0540">Nuclease</keyword>
<feature type="domain" description="TNase-like" evidence="4">
    <location>
        <begin position="41"/>
        <end position="170"/>
    </location>
</feature>
<proteinExistence type="predicted"/>
<comment type="caution">
    <text evidence="5">The sequence shown here is derived from an EMBL/GenBank/DDBJ whole genome shotgun (WGS) entry which is preliminary data.</text>
</comment>
<organism evidence="5 6">
    <name type="scientific">Thalassobaculum litoreum DSM 18839</name>
    <dbReference type="NCBI Taxonomy" id="1123362"/>
    <lineage>
        <taxon>Bacteria</taxon>
        <taxon>Pseudomonadati</taxon>
        <taxon>Pseudomonadota</taxon>
        <taxon>Alphaproteobacteria</taxon>
        <taxon>Rhodospirillales</taxon>
        <taxon>Thalassobaculaceae</taxon>
        <taxon>Thalassobaculum</taxon>
    </lineage>
</organism>
<dbReference type="SUPFAM" id="SSF50199">
    <property type="entry name" value="Staphylococcal nuclease"/>
    <property type="match status" value="1"/>
</dbReference>